<dbReference type="Gene3D" id="3.40.350.10">
    <property type="entry name" value="Creatinase/prolidase N-terminal domain"/>
    <property type="match status" value="1"/>
</dbReference>
<comment type="function">
    <text evidence="3">Catalyzes the removal of a penultimate prolyl residue from the N-termini of peptides.</text>
</comment>
<keyword evidence="6" id="KW-0031">Aminopeptidase</keyword>
<gene>
    <name evidence="14" type="ORF">MHUMG1_00073</name>
</gene>
<dbReference type="GO" id="GO:0070006">
    <property type="term" value="F:metalloaminopeptidase activity"/>
    <property type="evidence" value="ECO:0007669"/>
    <property type="project" value="InterPro"/>
</dbReference>
<reference evidence="14 15" key="1">
    <citation type="submission" date="2020-07" db="EMBL/GenBank/DDBJ databases">
        <title>Metarhizium humberi genome.</title>
        <authorList>
            <person name="Lysoe E."/>
        </authorList>
    </citation>
    <scope>NUCLEOTIDE SEQUENCE [LARGE SCALE GENOMIC DNA]</scope>
    <source>
        <strain evidence="14 15">ESALQ1638</strain>
    </source>
</reference>
<organism evidence="14 15">
    <name type="scientific">Metarhizium humberi</name>
    <dbReference type="NCBI Taxonomy" id="2596975"/>
    <lineage>
        <taxon>Eukaryota</taxon>
        <taxon>Fungi</taxon>
        <taxon>Dikarya</taxon>
        <taxon>Ascomycota</taxon>
        <taxon>Pezizomycotina</taxon>
        <taxon>Sordariomycetes</taxon>
        <taxon>Hypocreomycetidae</taxon>
        <taxon>Hypocreales</taxon>
        <taxon>Clavicipitaceae</taxon>
        <taxon>Metarhizium</taxon>
    </lineage>
</organism>
<evidence type="ECO:0000256" key="4">
    <source>
        <dbReference type="ARBA" id="ARBA00008766"/>
    </source>
</evidence>
<dbReference type="InterPro" id="IPR029149">
    <property type="entry name" value="Creatin/AminoP/Spt16_N"/>
</dbReference>
<evidence type="ECO:0000256" key="5">
    <source>
        <dbReference type="ARBA" id="ARBA00012574"/>
    </source>
</evidence>
<dbReference type="SMART" id="SM01011">
    <property type="entry name" value="AMP_N"/>
    <property type="match status" value="1"/>
</dbReference>
<keyword evidence="10" id="KW-0482">Metalloprotease</keyword>
<dbReference type="InterPro" id="IPR000994">
    <property type="entry name" value="Pept_M24"/>
</dbReference>
<evidence type="ECO:0000256" key="2">
    <source>
        <dbReference type="ARBA" id="ARBA00001936"/>
    </source>
</evidence>
<keyword evidence="8" id="KW-0479">Metal-binding</keyword>
<dbReference type="Pfam" id="PF05195">
    <property type="entry name" value="AMP_N"/>
    <property type="match status" value="1"/>
</dbReference>
<evidence type="ECO:0000256" key="9">
    <source>
        <dbReference type="ARBA" id="ARBA00022801"/>
    </source>
</evidence>
<accession>A0A9P8SAW2</accession>
<evidence type="ECO:0000256" key="6">
    <source>
        <dbReference type="ARBA" id="ARBA00022438"/>
    </source>
</evidence>
<keyword evidence="15" id="KW-1185">Reference proteome</keyword>
<dbReference type="EMBL" id="JACEFI010000001">
    <property type="protein sequence ID" value="KAH0601201.1"/>
    <property type="molecule type" value="Genomic_DNA"/>
</dbReference>
<evidence type="ECO:0000313" key="15">
    <source>
        <dbReference type="Proteomes" id="UP000764110"/>
    </source>
</evidence>
<dbReference type="AlphaFoldDB" id="A0A9P8SAW2"/>
<sequence>MAVEDFEAVLKAKYPGKAHAKRVVDLIRKTKPDANGVIYLEGRMTKLLEDNDSPEHFRQRRYFYYLTGCNLADCSFAYDIQSSKSILFIPPIDPDDVIWSGLPLSIDEALSRYDVDEVKFTTEVNSTLAHLAKQSPNSTVFAIANQVSDSVTFLEFGSKDFETVKKAIEVSRVVKDEFEVAMIRKANHISSLAHKAVIERSKAAATEQELYATFLERCVSHAAPEMAYHPILAAGKAAATLHYVDNNAPLKGKQNLLIDAGCEWNNYASDITRTFPLTGTFTKESRDIYDIVLRMQKECTELIKGGMLWDDLHLHAHKVAIDGLLALGILKGDAKEILNARTSAAFFPHGLGHHLGMDTHDTGGNPNPNDPDKLFRYLRLRGHVPAGAVVTVEPGIYFCDFIIKPYLDDHVHSKYIDAAVLNKYWDVGGVRIEDNIHVTENGYVNLTTAIKERKYRSTGHLSAATSVIHFTEHDLYKQDAVRPMPRIYCAQAISLKNVSMTEAVSRLWPHTDANWARLRALMNIDIDATIVKALGRTLLDMIYVVAEGVYGPAFAGLCFVAGRDETLKRAFGFPDENLVYCVEVNVGKKITGACVGLSAGTERDDMDVESGISFDLVPGWDVSCQGLRLGRKL</sequence>
<dbReference type="GO" id="GO:0030145">
    <property type="term" value="F:manganese ion binding"/>
    <property type="evidence" value="ECO:0007669"/>
    <property type="project" value="InterPro"/>
</dbReference>
<dbReference type="SUPFAM" id="SSF53092">
    <property type="entry name" value="Creatinase/prolidase N-terminal domain"/>
    <property type="match status" value="1"/>
</dbReference>
<dbReference type="InterPro" id="IPR036005">
    <property type="entry name" value="Creatinase/aminopeptidase-like"/>
</dbReference>
<dbReference type="InterPro" id="IPR007865">
    <property type="entry name" value="Aminopep_P_N"/>
</dbReference>
<comment type="caution">
    <text evidence="14">The sequence shown here is derived from an EMBL/GenBank/DDBJ whole genome shotgun (WGS) entry which is preliminary data.</text>
</comment>
<comment type="catalytic activity">
    <reaction evidence="1">
        <text>Release of any N-terminal amino acid, including proline, that is linked to proline, even from a dipeptide or tripeptide.</text>
        <dbReference type="EC" id="3.4.11.9"/>
    </reaction>
</comment>
<evidence type="ECO:0000256" key="12">
    <source>
        <dbReference type="ARBA" id="ARBA00030849"/>
    </source>
</evidence>
<dbReference type="GO" id="GO:0006508">
    <property type="term" value="P:proteolysis"/>
    <property type="evidence" value="ECO:0007669"/>
    <property type="project" value="UniProtKB-KW"/>
</dbReference>
<evidence type="ECO:0000256" key="3">
    <source>
        <dbReference type="ARBA" id="ARBA00002443"/>
    </source>
</evidence>
<evidence type="ECO:0000256" key="8">
    <source>
        <dbReference type="ARBA" id="ARBA00022723"/>
    </source>
</evidence>
<evidence type="ECO:0000256" key="7">
    <source>
        <dbReference type="ARBA" id="ARBA00022670"/>
    </source>
</evidence>
<dbReference type="EC" id="3.4.11.9" evidence="5"/>
<keyword evidence="9" id="KW-0378">Hydrolase</keyword>
<comment type="similarity">
    <text evidence="4">Belongs to the peptidase M24B family.</text>
</comment>
<name>A0A9P8SAW2_9HYPO</name>
<dbReference type="PANTHER" id="PTHR43226">
    <property type="entry name" value="XAA-PRO AMINOPEPTIDASE 3"/>
    <property type="match status" value="1"/>
</dbReference>
<proteinExistence type="inferred from homology"/>
<evidence type="ECO:0000313" key="14">
    <source>
        <dbReference type="EMBL" id="KAH0601201.1"/>
    </source>
</evidence>
<dbReference type="InterPro" id="IPR052433">
    <property type="entry name" value="X-Pro_dipept-like"/>
</dbReference>
<keyword evidence="7" id="KW-0645">Protease</keyword>
<evidence type="ECO:0000256" key="10">
    <source>
        <dbReference type="ARBA" id="ARBA00023049"/>
    </source>
</evidence>
<keyword evidence="11" id="KW-0464">Manganese</keyword>
<dbReference type="Gene3D" id="3.90.230.10">
    <property type="entry name" value="Creatinase/methionine aminopeptidase superfamily"/>
    <property type="match status" value="1"/>
</dbReference>
<dbReference type="Pfam" id="PF00557">
    <property type="entry name" value="Peptidase_M24"/>
    <property type="match status" value="1"/>
</dbReference>
<dbReference type="PANTHER" id="PTHR43226:SF1">
    <property type="entry name" value="XAA-PRO DIPEPTIDASE"/>
    <property type="match status" value="1"/>
</dbReference>
<feature type="domain" description="Aminopeptidase P N-terminal" evidence="13">
    <location>
        <begin position="14"/>
        <end position="148"/>
    </location>
</feature>
<evidence type="ECO:0000256" key="1">
    <source>
        <dbReference type="ARBA" id="ARBA00001424"/>
    </source>
</evidence>
<dbReference type="CDD" id="cd01087">
    <property type="entry name" value="Prolidase"/>
    <property type="match status" value="1"/>
</dbReference>
<protein>
    <recommendedName>
        <fullName evidence="5">Xaa-Pro aminopeptidase</fullName>
        <ecNumber evidence="5">3.4.11.9</ecNumber>
    </recommendedName>
    <alternativeName>
        <fullName evidence="12">Aminoacylproline aminopeptidase</fullName>
    </alternativeName>
</protein>
<dbReference type="Proteomes" id="UP000764110">
    <property type="component" value="Unassembled WGS sequence"/>
</dbReference>
<evidence type="ECO:0000259" key="13">
    <source>
        <dbReference type="SMART" id="SM01011"/>
    </source>
</evidence>
<dbReference type="SUPFAM" id="SSF55920">
    <property type="entry name" value="Creatinase/aminopeptidase"/>
    <property type="match status" value="1"/>
</dbReference>
<comment type="cofactor">
    <cofactor evidence="2">
        <name>Mn(2+)</name>
        <dbReference type="ChEBI" id="CHEBI:29035"/>
    </cofactor>
</comment>
<evidence type="ECO:0000256" key="11">
    <source>
        <dbReference type="ARBA" id="ARBA00023211"/>
    </source>
</evidence>